<organism evidence="2 3">
    <name type="scientific">Natronomonas salsuginis</name>
    <dbReference type="NCBI Taxonomy" id="2217661"/>
    <lineage>
        <taxon>Archaea</taxon>
        <taxon>Methanobacteriati</taxon>
        <taxon>Methanobacteriota</taxon>
        <taxon>Stenosarchaea group</taxon>
        <taxon>Halobacteria</taxon>
        <taxon>Halobacteriales</taxon>
        <taxon>Natronomonadaceae</taxon>
        <taxon>Natronomonas</taxon>
    </lineage>
</organism>
<proteinExistence type="predicted"/>
<dbReference type="SUPFAM" id="SSF54427">
    <property type="entry name" value="NTF2-like"/>
    <property type="match status" value="1"/>
</dbReference>
<dbReference type="Pfam" id="PF13577">
    <property type="entry name" value="SnoaL_4"/>
    <property type="match status" value="1"/>
</dbReference>
<dbReference type="CDD" id="cd00531">
    <property type="entry name" value="NTF2_like"/>
    <property type="match status" value="1"/>
</dbReference>
<evidence type="ECO:0000313" key="3">
    <source>
        <dbReference type="Proteomes" id="UP000308037"/>
    </source>
</evidence>
<gene>
    <name evidence="2" type="ORF">DM868_13075</name>
</gene>
<dbReference type="Gene3D" id="3.10.450.50">
    <property type="match status" value="1"/>
</dbReference>
<dbReference type="AlphaFoldDB" id="A0A4U5J9F9"/>
<dbReference type="Proteomes" id="UP000308037">
    <property type="component" value="Unassembled WGS sequence"/>
</dbReference>
<protein>
    <submittedName>
        <fullName evidence="2">Nuclear transport factor 2 family protein</fullName>
    </submittedName>
</protein>
<accession>A0A4U5J9F9</accession>
<dbReference type="InterPro" id="IPR032710">
    <property type="entry name" value="NTF2-like_dom_sf"/>
</dbReference>
<dbReference type="RefSeq" id="WP_137277284.1">
    <property type="nucleotide sequence ID" value="NZ_QKNX01000006.1"/>
</dbReference>
<evidence type="ECO:0000313" key="2">
    <source>
        <dbReference type="EMBL" id="TKR24861.1"/>
    </source>
</evidence>
<dbReference type="OrthoDB" id="350084at2157"/>
<dbReference type="EMBL" id="QKNX01000006">
    <property type="protein sequence ID" value="TKR24861.1"/>
    <property type="molecule type" value="Genomic_DNA"/>
</dbReference>
<name>A0A4U5J9F9_9EURY</name>
<reference evidence="2 3" key="1">
    <citation type="submission" date="2019-04" db="EMBL/GenBank/DDBJ databases">
        <title>Natronomonas sp. F20-122 a newhaloarchaeon isolated from a saline saltern of Isla Bacuta, Huelva, Spain.</title>
        <authorList>
            <person name="Duran-Viseras A."/>
            <person name="Sanchez-Porro C."/>
            <person name="Ventosa A."/>
        </authorList>
    </citation>
    <scope>NUCLEOTIDE SEQUENCE [LARGE SCALE GENOMIC DNA]</scope>
    <source>
        <strain evidence="2 3">F20-122</strain>
    </source>
</reference>
<evidence type="ECO:0000259" key="1">
    <source>
        <dbReference type="Pfam" id="PF13577"/>
    </source>
</evidence>
<comment type="caution">
    <text evidence="2">The sequence shown here is derived from an EMBL/GenBank/DDBJ whole genome shotgun (WGS) entry which is preliminary data.</text>
</comment>
<sequence>MDLEDRVRALEDRGEIERLKYEYARRLDDDEFDSVVELFTEDATYALEGWGTHEGHAEIAAFIETTLADAFEYTAHVMHHPTIDVDGDTASAEWYLEIHYALADGTAGWRQGRYFDEYEKVDGEWLFSSMSHTILARQRSEYEVVEDERYGEIIEYGAPR</sequence>
<dbReference type="InterPro" id="IPR037401">
    <property type="entry name" value="SnoaL-like"/>
</dbReference>
<feature type="domain" description="SnoaL-like" evidence="1">
    <location>
        <begin position="8"/>
        <end position="130"/>
    </location>
</feature>
<keyword evidence="3" id="KW-1185">Reference proteome</keyword>